<protein>
    <submittedName>
        <fullName evidence="2">DUF2752 domain-containing protein</fullName>
    </submittedName>
</protein>
<dbReference type="Proteomes" id="UP000657385">
    <property type="component" value="Unassembled WGS sequence"/>
</dbReference>
<accession>A0A931B637</accession>
<dbReference type="EMBL" id="JADPRT010000010">
    <property type="protein sequence ID" value="MBF9070933.1"/>
    <property type="molecule type" value="Genomic_DNA"/>
</dbReference>
<sequence>MTSSASVPVSQSAPPLPSLGRRLAVPLAMIGGTAAATGYVAVVDPNQPGHYPVCPFLRITGWWCPGCGGLRAVHALTRGDLAGALHDNALGVAFCAALLGGLVLWASHEVRGLPRPQPRLGRTGTLALLAVVLAFTVLRNLPTGAFLAP</sequence>
<evidence type="ECO:0000313" key="2">
    <source>
        <dbReference type="EMBL" id="MBF9070933.1"/>
    </source>
</evidence>
<proteinExistence type="predicted"/>
<keyword evidence="1" id="KW-0812">Transmembrane</keyword>
<keyword evidence="1" id="KW-0472">Membrane</keyword>
<feature type="transmembrane region" description="Helical" evidence="1">
    <location>
        <begin position="89"/>
        <end position="108"/>
    </location>
</feature>
<keyword evidence="3" id="KW-1185">Reference proteome</keyword>
<evidence type="ECO:0000313" key="3">
    <source>
        <dbReference type="Proteomes" id="UP000657385"/>
    </source>
</evidence>
<evidence type="ECO:0000256" key="1">
    <source>
        <dbReference type="SAM" id="Phobius"/>
    </source>
</evidence>
<keyword evidence="1" id="KW-1133">Transmembrane helix</keyword>
<dbReference type="AlphaFoldDB" id="A0A931B637"/>
<comment type="caution">
    <text evidence="2">The sequence shown here is derived from an EMBL/GenBank/DDBJ whole genome shotgun (WGS) entry which is preliminary data.</text>
</comment>
<feature type="transmembrane region" description="Helical" evidence="1">
    <location>
        <begin position="120"/>
        <end position="138"/>
    </location>
</feature>
<dbReference type="Pfam" id="PF10825">
    <property type="entry name" value="DUF2752"/>
    <property type="match status" value="1"/>
</dbReference>
<feature type="transmembrane region" description="Helical" evidence="1">
    <location>
        <begin position="23"/>
        <end position="42"/>
    </location>
</feature>
<reference evidence="2" key="1">
    <citation type="submission" date="2020-11" db="EMBL/GenBank/DDBJ databases">
        <title>Isolation and identification of active actinomycetes.</title>
        <authorList>
            <person name="Yu B."/>
        </authorList>
    </citation>
    <scope>NUCLEOTIDE SEQUENCE</scope>
    <source>
        <strain evidence="2">NEAU-YB345</strain>
    </source>
</reference>
<dbReference type="InterPro" id="IPR021215">
    <property type="entry name" value="DUF2752"/>
</dbReference>
<organism evidence="2 3">
    <name type="scientific">Streptacidiphilus fuscans</name>
    <dbReference type="NCBI Taxonomy" id="2789292"/>
    <lineage>
        <taxon>Bacteria</taxon>
        <taxon>Bacillati</taxon>
        <taxon>Actinomycetota</taxon>
        <taxon>Actinomycetes</taxon>
        <taxon>Kitasatosporales</taxon>
        <taxon>Streptomycetaceae</taxon>
        <taxon>Streptacidiphilus</taxon>
    </lineage>
</organism>
<gene>
    <name evidence="2" type="ORF">I2501_23230</name>
</gene>
<name>A0A931B637_9ACTN</name>